<sequence length="63" mass="7366">MQNWKRSTSRNVPDILHTQAQFWRQKLPSRFEELDNAAISRPNPTKDSRGPAVYSRNLINRDG</sequence>
<protein>
    <submittedName>
        <fullName evidence="2">Uncharacterized protein</fullName>
    </submittedName>
</protein>
<dbReference type="EMBL" id="JANCLT010000003">
    <property type="protein sequence ID" value="MCP8968359.1"/>
    <property type="molecule type" value="Genomic_DNA"/>
</dbReference>
<evidence type="ECO:0000256" key="1">
    <source>
        <dbReference type="SAM" id="MobiDB-lite"/>
    </source>
</evidence>
<reference evidence="2" key="1">
    <citation type="submission" date="2022-07" db="EMBL/GenBank/DDBJ databases">
        <authorList>
            <person name="Li W.-J."/>
            <person name="Deng Q.-Q."/>
        </authorList>
    </citation>
    <scope>NUCLEOTIDE SEQUENCE</scope>
    <source>
        <strain evidence="2">SYSU M60031</strain>
    </source>
</reference>
<name>A0AA41X800_9BACI</name>
<dbReference type="Proteomes" id="UP001156102">
    <property type="component" value="Unassembled WGS sequence"/>
</dbReference>
<evidence type="ECO:0000313" key="3">
    <source>
        <dbReference type="Proteomes" id="UP001156102"/>
    </source>
</evidence>
<proteinExistence type="predicted"/>
<evidence type="ECO:0000313" key="2">
    <source>
        <dbReference type="EMBL" id="MCP8968359.1"/>
    </source>
</evidence>
<accession>A0AA41X800</accession>
<dbReference type="RefSeq" id="WP_254758273.1">
    <property type="nucleotide sequence ID" value="NZ_JANCLT010000003.1"/>
</dbReference>
<feature type="region of interest" description="Disordered" evidence="1">
    <location>
        <begin position="35"/>
        <end position="63"/>
    </location>
</feature>
<dbReference type="AlphaFoldDB" id="A0AA41X800"/>
<gene>
    <name evidence="2" type="ORF">NK662_07360</name>
</gene>
<keyword evidence="3" id="KW-1185">Reference proteome</keyword>
<comment type="caution">
    <text evidence="2">The sequence shown here is derived from an EMBL/GenBank/DDBJ whole genome shotgun (WGS) entry which is preliminary data.</text>
</comment>
<organism evidence="2 3">
    <name type="scientific">Ectobacillus ponti</name>
    <dbReference type="NCBI Taxonomy" id="2961894"/>
    <lineage>
        <taxon>Bacteria</taxon>
        <taxon>Bacillati</taxon>
        <taxon>Bacillota</taxon>
        <taxon>Bacilli</taxon>
        <taxon>Bacillales</taxon>
        <taxon>Bacillaceae</taxon>
        <taxon>Ectobacillus</taxon>
    </lineage>
</organism>